<evidence type="ECO:0000256" key="2">
    <source>
        <dbReference type="ARBA" id="ARBA00022553"/>
    </source>
</evidence>
<dbReference type="WBParaSite" id="HDID_0000420101-mRNA-1">
    <property type="protein sequence ID" value="HDID_0000420101-mRNA-1"/>
    <property type="gene ID" value="HDID_0000420101"/>
</dbReference>
<dbReference type="EMBL" id="UYSG01001512">
    <property type="protein sequence ID" value="VDL45381.1"/>
    <property type="molecule type" value="Genomic_DNA"/>
</dbReference>
<dbReference type="Proteomes" id="UP000274504">
    <property type="component" value="Unassembled WGS sequence"/>
</dbReference>
<organism evidence="7">
    <name type="scientific">Hymenolepis diminuta</name>
    <name type="common">Rat tapeworm</name>
    <dbReference type="NCBI Taxonomy" id="6216"/>
    <lineage>
        <taxon>Eukaryota</taxon>
        <taxon>Metazoa</taxon>
        <taxon>Spiralia</taxon>
        <taxon>Lophotrochozoa</taxon>
        <taxon>Platyhelminthes</taxon>
        <taxon>Cestoda</taxon>
        <taxon>Eucestoda</taxon>
        <taxon>Cyclophyllidea</taxon>
        <taxon>Hymenolepididae</taxon>
        <taxon>Hymenolepis</taxon>
    </lineage>
</organism>
<gene>
    <name evidence="5" type="ORF">HDID_LOCUS4199</name>
</gene>
<dbReference type="OrthoDB" id="8801906at2759"/>
<dbReference type="GO" id="GO:0061630">
    <property type="term" value="F:ubiquitin protein ligase activity"/>
    <property type="evidence" value="ECO:0007669"/>
    <property type="project" value="InterPro"/>
</dbReference>
<reference evidence="7" key="1">
    <citation type="submission" date="2017-02" db="UniProtKB">
        <authorList>
            <consortium name="WormBaseParasite"/>
        </authorList>
    </citation>
    <scope>IDENTIFICATION</scope>
</reference>
<dbReference type="GO" id="GO:0008592">
    <property type="term" value="P:regulation of Toll signaling pathway"/>
    <property type="evidence" value="ECO:0007669"/>
    <property type="project" value="InterPro"/>
</dbReference>
<accession>A0A0R3SGZ2</accession>
<evidence type="ECO:0000313" key="6">
    <source>
        <dbReference type="Proteomes" id="UP000274504"/>
    </source>
</evidence>
<dbReference type="InterPro" id="IPR006800">
    <property type="entry name" value="Pellino_fam"/>
</dbReference>
<reference evidence="5 6" key="2">
    <citation type="submission" date="2018-11" db="EMBL/GenBank/DDBJ databases">
        <authorList>
            <consortium name="Pathogen Informatics"/>
        </authorList>
    </citation>
    <scope>NUCLEOTIDE SEQUENCE [LARGE SCALE GENOMIC DNA]</scope>
</reference>
<dbReference type="InterPro" id="IPR048335">
    <property type="entry name" value="Pellino_RING"/>
</dbReference>
<feature type="domain" description="Pellino FHA" evidence="3">
    <location>
        <begin position="26"/>
        <end position="280"/>
    </location>
</feature>
<evidence type="ECO:0000256" key="1">
    <source>
        <dbReference type="ARBA" id="ARBA00005639"/>
    </source>
</evidence>
<dbReference type="Pfam" id="PF04710">
    <property type="entry name" value="Pellino_FHA"/>
    <property type="match status" value="1"/>
</dbReference>
<dbReference type="GO" id="GO:0000209">
    <property type="term" value="P:protein polyubiquitination"/>
    <property type="evidence" value="ECO:0007669"/>
    <property type="project" value="InterPro"/>
</dbReference>
<dbReference type="STRING" id="6216.A0A0R3SGZ2"/>
<protein>
    <submittedName>
        <fullName evidence="7">tRNA_int_end_N2 domain-containing protein</fullName>
    </submittedName>
</protein>
<comment type="similarity">
    <text evidence="1">Belongs to the pellino family.</text>
</comment>
<evidence type="ECO:0000313" key="5">
    <source>
        <dbReference type="EMBL" id="VDL45381.1"/>
    </source>
</evidence>
<evidence type="ECO:0000259" key="4">
    <source>
        <dbReference type="Pfam" id="PF20723"/>
    </source>
</evidence>
<evidence type="ECO:0000313" key="7">
    <source>
        <dbReference type="WBParaSite" id="HDID_0000420101-mRNA-1"/>
    </source>
</evidence>
<sequence length="363" mass="40383">MTRKKSKISHLRNLDLPFNLDKAGMDCISYGRLILLGTNGAATRPEVTKNGNRCLELYQRSTANGVSPGPISFVPDSTKSEVVTNPSRHAVSYTFNRTNTVVVEYVPDPNIDLFQIGRYKSPIIDFHIGDVPSPTERSSPTTNGNSSFLERSRASIFFGMFDRASPTPKKPVGSLSTENACKWRHSDIMDGFTTNGVRIFRPSQWLKRDPNDEQSSLWREVSVCGNVYRLHSTMFVPGETDRVKEEDNVLEDGTLIDLCGAILIWRSAEGLRNGLTLTDVSEMVNILNQLHIQCPVYLKTLQFKGFCVPRAPSKFAYNDNYSSNSSLSATFGGGSQPHVYLNCGHVHGYHDWHPIGEHPPTAA</sequence>
<name>A0A0R3SGZ2_HYMDI</name>
<proteinExistence type="inferred from homology"/>
<evidence type="ECO:0000259" key="3">
    <source>
        <dbReference type="Pfam" id="PF04710"/>
    </source>
</evidence>
<dbReference type="InterPro" id="IPR048334">
    <property type="entry name" value="Pellino_FHA"/>
</dbReference>
<keyword evidence="2" id="KW-0597">Phosphoprotein</keyword>
<dbReference type="Pfam" id="PF20723">
    <property type="entry name" value="Pellino_RING"/>
    <property type="match status" value="1"/>
</dbReference>
<dbReference type="PANTHER" id="PTHR12098:SF2">
    <property type="entry name" value="PROTEIN PELLINO"/>
    <property type="match status" value="1"/>
</dbReference>
<feature type="domain" description="Pellino RING" evidence="4">
    <location>
        <begin position="333"/>
        <end position="354"/>
    </location>
</feature>
<dbReference type="AlphaFoldDB" id="A0A0R3SGZ2"/>
<dbReference type="PANTHER" id="PTHR12098">
    <property type="entry name" value="E3 UBIQUITIN-PROTEIN LIGASE PELLINO-RELATED"/>
    <property type="match status" value="1"/>
</dbReference>